<reference evidence="5" key="1">
    <citation type="submission" date="2018-06" db="EMBL/GenBank/DDBJ databases">
        <authorList>
            <person name="Zhirakovskaya E."/>
        </authorList>
    </citation>
    <scope>NUCLEOTIDE SEQUENCE</scope>
</reference>
<feature type="domain" description="3-octaprenyl-4-hydroxybenzoate carboxy-lyase-like C-terminal" evidence="4">
    <location>
        <begin position="327"/>
        <end position="451"/>
    </location>
</feature>
<dbReference type="NCBIfam" id="TIGR00148">
    <property type="entry name" value="UbiD family decarboxylase"/>
    <property type="match status" value="1"/>
</dbReference>
<dbReference type="AlphaFoldDB" id="A0A3B1D166"/>
<evidence type="ECO:0000259" key="4">
    <source>
        <dbReference type="Pfam" id="PF20696"/>
    </source>
</evidence>
<protein>
    <submittedName>
        <fullName evidence="5">3-polyprenyl-4-hydroxybenzoate carboxy-lyase</fullName>
        <ecNumber evidence="5">4.1.1.98</ecNumber>
    </submittedName>
</protein>
<dbReference type="Gene3D" id="1.20.5.570">
    <property type="entry name" value="Single helix bin"/>
    <property type="match status" value="1"/>
</dbReference>
<evidence type="ECO:0000259" key="3">
    <source>
        <dbReference type="Pfam" id="PF20695"/>
    </source>
</evidence>
<dbReference type="InterPro" id="IPR002830">
    <property type="entry name" value="UbiD"/>
</dbReference>
<feature type="domain" description="3-octaprenyl-4-hydroxybenzoate carboxy-lyase-like N-terminal" evidence="3">
    <location>
        <begin position="12"/>
        <end position="83"/>
    </location>
</feature>
<dbReference type="EMBL" id="UOGF01000060">
    <property type="protein sequence ID" value="VAX30533.1"/>
    <property type="molecule type" value="Genomic_DNA"/>
</dbReference>
<dbReference type="GO" id="GO:0008694">
    <property type="term" value="F:4-hydroxy-3-polyprenylbenzoate decarboxylase activity"/>
    <property type="evidence" value="ECO:0007669"/>
    <property type="project" value="UniProtKB-EC"/>
</dbReference>
<dbReference type="InterPro" id="IPR049381">
    <property type="entry name" value="UbiD-like_C"/>
</dbReference>
<evidence type="ECO:0000256" key="1">
    <source>
        <dbReference type="ARBA" id="ARBA00010021"/>
    </source>
</evidence>
<dbReference type="Pfam" id="PF20696">
    <property type="entry name" value="UbiD_C"/>
    <property type="match status" value="1"/>
</dbReference>
<dbReference type="PANTHER" id="PTHR30108">
    <property type="entry name" value="3-OCTAPRENYL-4-HYDROXYBENZOATE CARBOXY-LYASE-RELATED"/>
    <property type="match status" value="1"/>
</dbReference>
<dbReference type="GO" id="GO:0006744">
    <property type="term" value="P:ubiquinone biosynthetic process"/>
    <property type="evidence" value="ECO:0007669"/>
    <property type="project" value="TreeGrafter"/>
</dbReference>
<evidence type="ECO:0000313" key="5">
    <source>
        <dbReference type="EMBL" id="VAX30533.1"/>
    </source>
</evidence>
<comment type="similarity">
    <text evidence="1">Belongs to the UbiD family.</text>
</comment>
<organism evidence="5">
    <name type="scientific">hydrothermal vent metagenome</name>
    <dbReference type="NCBI Taxonomy" id="652676"/>
    <lineage>
        <taxon>unclassified sequences</taxon>
        <taxon>metagenomes</taxon>
        <taxon>ecological metagenomes</taxon>
    </lineage>
</organism>
<feature type="domain" description="3-octaprenyl-4-hydroxybenzoate carboxy-lyase-like Rift-related" evidence="2">
    <location>
        <begin position="120"/>
        <end position="321"/>
    </location>
</feature>
<dbReference type="EC" id="4.1.1.98" evidence="5"/>
<dbReference type="NCBIfam" id="TIGR03701">
    <property type="entry name" value="mena_SCO4490"/>
    <property type="match status" value="1"/>
</dbReference>
<dbReference type="InterPro" id="IPR049383">
    <property type="entry name" value="UbiD-like_N"/>
</dbReference>
<dbReference type="Pfam" id="PF01977">
    <property type="entry name" value="UbiD"/>
    <property type="match status" value="1"/>
</dbReference>
<dbReference type="Pfam" id="PF20695">
    <property type="entry name" value="UbiD_N"/>
    <property type="match status" value="1"/>
</dbReference>
<dbReference type="SUPFAM" id="SSF50475">
    <property type="entry name" value="FMN-binding split barrel"/>
    <property type="match status" value="1"/>
</dbReference>
<accession>A0A3B1D166</accession>
<gene>
    <name evidence="5" type="ORF">MNBD_NITROSPIRAE01-754</name>
</gene>
<dbReference type="InterPro" id="IPR022390">
    <property type="entry name" value="HBDC"/>
</dbReference>
<evidence type="ECO:0000259" key="2">
    <source>
        <dbReference type="Pfam" id="PF01977"/>
    </source>
</evidence>
<dbReference type="InterPro" id="IPR048304">
    <property type="entry name" value="UbiD_Rift_dom"/>
</dbReference>
<dbReference type="Gene3D" id="3.40.1670.10">
    <property type="entry name" value="UbiD C-terminal domain-like"/>
    <property type="match status" value="1"/>
</dbReference>
<dbReference type="GO" id="GO:0005829">
    <property type="term" value="C:cytosol"/>
    <property type="evidence" value="ECO:0007669"/>
    <property type="project" value="TreeGrafter"/>
</dbReference>
<proteinExistence type="inferred from homology"/>
<sequence>MPYNDLRQFMTFLENKGQLVRIKKEVDPHLEMTEIYDRVIKKDGPALLFENPKGSKIPVLLNLYGTVERVALGLDADEKGLLEIGEFLAFLQHPEPPKGFVDAVKHLPFYARILHLSPKKVKSAPCQEVVLKGDQIDLDTFPIQHCWPDDAAPLITWPLVVTQPPPGEEGKPNIGIYRMQKIDKKSTIMRWLSHRGGAEHYRQWMAKGEPMPVAVALGCEPAMTIAAVTPVPEQIGEFHFAGLLRKKQVELVKCKMSDLEVPATSEIIIEGEIHPGEMADEGPHGDHTGFYNSVEPFPIFRVTCITHRKNPIYLSTTTGRPPREDAIIGLALNKIFLPILRQHFPEIIDFHLPMEACSYRFAVISMKKQYPGHAKRIMMGIWGFLKQFLYVKFIIVVDPEIDIRNWEDVIWAISTQVDPARDTFILESTPIDYLDFASPEPRLGSKMGIDATSKIFPETHREWGKGMRMDADIVKKVDEMWKELGLDQ</sequence>
<name>A0A3B1D166_9ZZZZ</name>
<dbReference type="FunFam" id="3.40.1670.10:FF:000001">
    <property type="entry name" value="3-octaprenyl-4-hydroxybenzoate carboxy-lyase"/>
    <property type="match status" value="1"/>
</dbReference>
<keyword evidence="5" id="KW-0456">Lyase</keyword>
<dbReference type="SUPFAM" id="SSF143968">
    <property type="entry name" value="UbiD C-terminal domain-like"/>
    <property type="match status" value="1"/>
</dbReference>
<dbReference type="PANTHER" id="PTHR30108:SF17">
    <property type="entry name" value="FERULIC ACID DECARBOXYLASE 1"/>
    <property type="match status" value="1"/>
</dbReference>